<dbReference type="PANTHER" id="PTHR43781:SF1">
    <property type="entry name" value="SACCHAROPINE DEHYDROGENASE"/>
    <property type="match status" value="1"/>
</dbReference>
<gene>
    <name evidence="2" type="ORF">E1267_11875</name>
</gene>
<dbReference type="SUPFAM" id="SSF51735">
    <property type="entry name" value="NAD(P)-binding Rossmann-fold domains"/>
    <property type="match status" value="1"/>
</dbReference>
<dbReference type="Gene3D" id="3.40.50.720">
    <property type="entry name" value="NAD(P)-binding Rossmann-like Domain"/>
    <property type="match status" value="1"/>
</dbReference>
<dbReference type="PANTHER" id="PTHR43781">
    <property type="entry name" value="SACCHAROPINE DEHYDROGENASE"/>
    <property type="match status" value="1"/>
</dbReference>
<dbReference type="InterPro" id="IPR005097">
    <property type="entry name" value="Sacchrp_dh_NADP-bd"/>
</dbReference>
<sequence length="374" mass="39572">MIGVAGVTGTVGRRAVSVLAGLGAGPLRLGGRRPAELERIAATLPDASVHRLDLDDPESMDRFCSGCHTVLNCAGPSYLILDALARAALRGGAGYVDVSGDEPVHERLSVLGLASRRAVLSAGVLPGLSGLIPRWMAAGFDRVDALTTYIGGLERCSPGSATDMILSMRGDSGDHYGQALAGWRNGKIEVGVLRPVTDVELPFFPDRVTLQPFFGGESERLASAIGAASMDFWNVFAGDRLLSAFTGMRGRPPWTDEEMEAAVAELTRAADLDMFGRLPYYTLLFRMAGDVAGRHSVRTVALRTEEAYRLIAVVAGLTTHAVAEGRIPPGVHYAADVLDPETVIDGVRHSGALAAFEVIDDLDMGADLMDEGAL</sequence>
<evidence type="ECO:0000313" key="2">
    <source>
        <dbReference type="EMBL" id="TDC07915.1"/>
    </source>
</evidence>
<proteinExistence type="predicted"/>
<dbReference type="AlphaFoldDB" id="A0A4R4NFV9"/>
<dbReference type="InterPro" id="IPR036291">
    <property type="entry name" value="NAD(P)-bd_dom_sf"/>
</dbReference>
<name>A0A4R4NFV9_9ACTN</name>
<dbReference type="Pfam" id="PF03435">
    <property type="entry name" value="Sacchrp_dh_NADP"/>
    <property type="match status" value="1"/>
</dbReference>
<comment type="caution">
    <text evidence="2">The sequence shown here is derived from an EMBL/GenBank/DDBJ whole genome shotgun (WGS) entry which is preliminary data.</text>
</comment>
<dbReference type="EMBL" id="SMJZ01000034">
    <property type="protein sequence ID" value="TDC07915.1"/>
    <property type="molecule type" value="Genomic_DNA"/>
</dbReference>
<protein>
    <recommendedName>
        <fullName evidence="1">Saccharopine dehydrogenase NADP binding domain-containing protein</fullName>
    </recommendedName>
</protein>
<evidence type="ECO:0000259" key="1">
    <source>
        <dbReference type="Pfam" id="PF03435"/>
    </source>
</evidence>
<dbReference type="Proteomes" id="UP000295157">
    <property type="component" value="Unassembled WGS sequence"/>
</dbReference>
<feature type="domain" description="Saccharopine dehydrogenase NADP binding" evidence="1">
    <location>
        <begin position="4"/>
        <end position="103"/>
    </location>
</feature>
<dbReference type="OrthoDB" id="4414717at2"/>
<organism evidence="2 3">
    <name type="scientific">Nonomuraea longispora</name>
    <dbReference type="NCBI Taxonomy" id="1848320"/>
    <lineage>
        <taxon>Bacteria</taxon>
        <taxon>Bacillati</taxon>
        <taxon>Actinomycetota</taxon>
        <taxon>Actinomycetes</taxon>
        <taxon>Streptosporangiales</taxon>
        <taxon>Streptosporangiaceae</taxon>
        <taxon>Nonomuraea</taxon>
    </lineage>
</organism>
<evidence type="ECO:0000313" key="3">
    <source>
        <dbReference type="Proteomes" id="UP000295157"/>
    </source>
</evidence>
<reference evidence="2 3" key="1">
    <citation type="submission" date="2019-02" db="EMBL/GenBank/DDBJ databases">
        <title>Draft genome sequences of novel Actinobacteria.</title>
        <authorList>
            <person name="Sahin N."/>
            <person name="Ay H."/>
            <person name="Saygin H."/>
        </authorList>
    </citation>
    <scope>NUCLEOTIDE SEQUENCE [LARGE SCALE GENOMIC DNA]</scope>
    <source>
        <strain evidence="2 3">KC201</strain>
    </source>
</reference>
<accession>A0A4R4NFV9</accession>
<keyword evidence="3" id="KW-1185">Reference proteome</keyword>